<proteinExistence type="predicted"/>
<dbReference type="EMBL" id="CP107523">
    <property type="protein sequence ID" value="UYN55743.1"/>
    <property type="molecule type" value="Genomic_DNA"/>
</dbReference>
<dbReference type="AlphaFoldDB" id="A0A4Q1U5L7"/>
<evidence type="ECO:0000313" key="5">
    <source>
        <dbReference type="Proteomes" id="UP001164790"/>
    </source>
</evidence>
<reference evidence="2 4" key="1">
    <citation type="submission" date="2017-01" db="EMBL/GenBank/DDBJ databases">
        <title>Lactobacillus chiayiensis sp. nov., a lactic acid bacterium isolated from compost.</title>
        <authorList>
            <person name="Huang C.-H."/>
        </authorList>
    </citation>
    <scope>NUCLEOTIDE SEQUENCE [LARGE SCALE GENOMIC DNA]</scope>
    <source>
        <strain evidence="2">Chh01</strain>
        <strain evidence="4">chh01</strain>
    </source>
</reference>
<dbReference type="RefSeq" id="WP_129301568.1">
    <property type="nucleotide sequence ID" value="NZ_CP107523.1"/>
</dbReference>
<keyword evidence="1" id="KW-1133">Transmembrane helix</keyword>
<gene>
    <name evidence="2" type="ORF">BVJ53_05720</name>
    <name evidence="3" type="ORF">OFW50_09645</name>
</gene>
<keyword evidence="5" id="KW-1185">Reference proteome</keyword>
<evidence type="ECO:0000313" key="3">
    <source>
        <dbReference type="EMBL" id="UYN55743.1"/>
    </source>
</evidence>
<accession>A0A4Q1U5L7</accession>
<feature type="transmembrane region" description="Helical" evidence="1">
    <location>
        <begin position="37"/>
        <end position="55"/>
    </location>
</feature>
<reference evidence="3" key="2">
    <citation type="submission" date="2022-10" db="EMBL/GenBank/DDBJ databases">
        <title>Comparative genomic analysis and in-vitro probiotic properties of the potential probiotic L. chiayiensis AACE 3.</title>
        <authorList>
            <person name="Kang X."/>
        </authorList>
    </citation>
    <scope>NUCLEOTIDE SEQUENCE</scope>
    <source>
        <strain evidence="3">AACE 3</strain>
    </source>
</reference>
<evidence type="ECO:0000256" key="1">
    <source>
        <dbReference type="SAM" id="Phobius"/>
    </source>
</evidence>
<protein>
    <submittedName>
        <fullName evidence="2">Uncharacterized protein</fullName>
    </submittedName>
</protein>
<evidence type="ECO:0000313" key="4">
    <source>
        <dbReference type="Proteomes" id="UP000290475"/>
    </source>
</evidence>
<dbReference type="Proteomes" id="UP001164790">
    <property type="component" value="Chromosome"/>
</dbReference>
<feature type="transmembrane region" description="Helical" evidence="1">
    <location>
        <begin position="7"/>
        <end position="25"/>
    </location>
</feature>
<name>A0A4Q1U5L7_9LACO</name>
<organism evidence="2 4">
    <name type="scientific">Lacticaseibacillus chiayiensis</name>
    <dbReference type="NCBI Taxonomy" id="2100821"/>
    <lineage>
        <taxon>Bacteria</taxon>
        <taxon>Bacillati</taxon>
        <taxon>Bacillota</taxon>
        <taxon>Bacilli</taxon>
        <taxon>Lactobacillales</taxon>
        <taxon>Lactobacillaceae</taxon>
        <taxon>Lacticaseibacillus</taxon>
    </lineage>
</organism>
<sequence>MVRKNWKVVGSLLLIAALILVRWLTPDKVANDLATDILGFTLVIASAATYLISGYRRTR</sequence>
<dbReference type="EMBL" id="MSSM01000011">
    <property type="protein sequence ID" value="RXT26849.1"/>
    <property type="molecule type" value="Genomic_DNA"/>
</dbReference>
<evidence type="ECO:0000313" key="2">
    <source>
        <dbReference type="EMBL" id="RXT26849.1"/>
    </source>
</evidence>
<keyword evidence="1" id="KW-0472">Membrane</keyword>
<keyword evidence="1" id="KW-0812">Transmembrane</keyword>
<dbReference type="Proteomes" id="UP000290475">
    <property type="component" value="Unassembled WGS sequence"/>
</dbReference>